<dbReference type="InterPro" id="IPR050595">
    <property type="entry name" value="Bact_response_regulator"/>
</dbReference>
<keyword evidence="2" id="KW-0902">Two-component regulatory system</keyword>
<keyword evidence="1 3" id="KW-0597">Phosphoprotein</keyword>
<dbReference type="CDD" id="cd17574">
    <property type="entry name" value="REC_OmpR"/>
    <property type="match status" value="1"/>
</dbReference>
<dbReference type="AlphaFoldDB" id="A0A0G0KZ30"/>
<feature type="domain" description="Response regulatory" evidence="4">
    <location>
        <begin position="3"/>
        <end position="119"/>
    </location>
</feature>
<dbReference type="PANTHER" id="PTHR44591:SF14">
    <property type="entry name" value="PROTEIN PILG"/>
    <property type="match status" value="1"/>
</dbReference>
<dbReference type="SMART" id="SM00448">
    <property type="entry name" value="REC"/>
    <property type="match status" value="1"/>
</dbReference>
<feature type="modified residue" description="4-aspartylphosphate" evidence="3">
    <location>
        <position position="52"/>
    </location>
</feature>
<evidence type="ECO:0000313" key="5">
    <source>
        <dbReference type="EMBL" id="KKQ84938.1"/>
    </source>
</evidence>
<dbReference type="STRING" id="1618570.UT08_C0012G0034"/>
<dbReference type="PROSITE" id="PS50110">
    <property type="entry name" value="RESPONSE_REGULATORY"/>
    <property type="match status" value="1"/>
</dbReference>
<dbReference type="PANTHER" id="PTHR44591">
    <property type="entry name" value="STRESS RESPONSE REGULATOR PROTEIN 1"/>
    <property type="match status" value="1"/>
</dbReference>
<organism evidence="5 6">
    <name type="scientific">Candidatus Woesebacteria bacterium GW2011_GWB1_38_8</name>
    <dbReference type="NCBI Taxonomy" id="1618570"/>
    <lineage>
        <taxon>Bacteria</taxon>
        <taxon>Candidatus Woeseibacteriota</taxon>
    </lineage>
</organism>
<dbReference type="EMBL" id="LBVL01000012">
    <property type="protein sequence ID" value="KKQ84938.1"/>
    <property type="molecule type" value="Genomic_DNA"/>
</dbReference>
<reference evidence="5 6" key="1">
    <citation type="journal article" date="2015" name="Nature">
        <title>rRNA introns, odd ribosomes, and small enigmatic genomes across a large radiation of phyla.</title>
        <authorList>
            <person name="Brown C.T."/>
            <person name="Hug L.A."/>
            <person name="Thomas B.C."/>
            <person name="Sharon I."/>
            <person name="Castelle C.J."/>
            <person name="Singh A."/>
            <person name="Wilkins M.J."/>
            <person name="Williams K.H."/>
            <person name="Banfield J.F."/>
        </authorList>
    </citation>
    <scope>NUCLEOTIDE SEQUENCE [LARGE SCALE GENOMIC DNA]</scope>
</reference>
<dbReference type="SUPFAM" id="SSF52172">
    <property type="entry name" value="CheY-like"/>
    <property type="match status" value="1"/>
</dbReference>
<gene>
    <name evidence="5" type="ORF">UT08_C0012G0034</name>
</gene>
<evidence type="ECO:0000256" key="3">
    <source>
        <dbReference type="PROSITE-ProRule" id="PRU00169"/>
    </source>
</evidence>
<proteinExistence type="predicted"/>
<name>A0A0G0KZ30_9BACT</name>
<sequence>MTKILVAEDDKFLSNAYRVKLEREGYEVRVVFDGEELIQVIQEFTPDLIILDLIMPKKDGFGVLQELGKSEKYKNIPVIVASNLGQSEDIVRATKLGAQDYIVKTDLTMKKLVEKIKSLLPSQL</sequence>
<dbReference type="InterPro" id="IPR011006">
    <property type="entry name" value="CheY-like_superfamily"/>
</dbReference>
<comment type="caution">
    <text evidence="5">The sequence shown here is derived from an EMBL/GenBank/DDBJ whole genome shotgun (WGS) entry which is preliminary data.</text>
</comment>
<dbReference type="Pfam" id="PF00072">
    <property type="entry name" value="Response_reg"/>
    <property type="match status" value="1"/>
</dbReference>
<evidence type="ECO:0000259" key="4">
    <source>
        <dbReference type="PROSITE" id="PS50110"/>
    </source>
</evidence>
<dbReference type="Proteomes" id="UP000034081">
    <property type="component" value="Unassembled WGS sequence"/>
</dbReference>
<dbReference type="InterPro" id="IPR001789">
    <property type="entry name" value="Sig_transdc_resp-reg_receiver"/>
</dbReference>
<evidence type="ECO:0000313" key="6">
    <source>
        <dbReference type="Proteomes" id="UP000034081"/>
    </source>
</evidence>
<dbReference type="Gene3D" id="3.40.50.2300">
    <property type="match status" value="1"/>
</dbReference>
<protein>
    <submittedName>
        <fullName evidence="5">Two component transcriptional regulator, winged helix family</fullName>
    </submittedName>
</protein>
<evidence type="ECO:0000256" key="2">
    <source>
        <dbReference type="ARBA" id="ARBA00023012"/>
    </source>
</evidence>
<dbReference type="GO" id="GO:0000160">
    <property type="term" value="P:phosphorelay signal transduction system"/>
    <property type="evidence" value="ECO:0007669"/>
    <property type="project" value="UniProtKB-KW"/>
</dbReference>
<evidence type="ECO:0000256" key="1">
    <source>
        <dbReference type="ARBA" id="ARBA00022553"/>
    </source>
</evidence>
<accession>A0A0G0KZ30</accession>